<evidence type="ECO:0000313" key="5">
    <source>
        <dbReference type="Proteomes" id="UP000193804"/>
    </source>
</evidence>
<accession>A0A1X7ICH0</accession>
<gene>
    <name evidence="4" type="ORF">SAMN05661096_00491</name>
</gene>
<dbReference type="GO" id="GO:0016020">
    <property type="term" value="C:membrane"/>
    <property type="evidence" value="ECO:0007669"/>
    <property type="project" value="TreeGrafter"/>
</dbReference>
<dbReference type="CDD" id="cd10917">
    <property type="entry name" value="CE4_NodB_like_6s_7s"/>
    <property type="match status" value="1"/>
</dbReference>
<dbReference type="PROSITE" id="PS51677">
    <property type="entry name" value="NODB"/>
    <property type="match status" value="1"/>
</dbReference>
<evidence type="ECO:0000259" key="3">
    <source>
        <dbReference type="PROSITE" id="PS51677"/>
    </source>
</evidence>
<dbReference type="STRING" id="1028.SAMN05661096_00491"/>
<dbReference type="Proteomes" id="UP000193804">
    <property type="component" value="Unassembled WGS sequence"/>
</dbReference>
<dbReference type="Gene3D" id="3.20.20.370">
    <property type="entry name" value="Glycoside hydrolase/deacetylase"/>
    <property type="match status" value="1"/>
</dbReference>
<dbReference type="InterPro" id="IPR002509">
    <property type="entry name" value="NODB_dom"/>
</dbReference>
<keyword evidence="5" id="KW-1185">Reference proteome</keyword>
<dbReference type="Pfam" id="PF01522">
    <property type="entry name" value="Polysacc_deac_1"/>
    <property type="match status" value="1"/>
</dbReference>
<dbReference type="GO" id="GO:0046872">
    <property type="term" value="F:metal ion binding"/>
    <property type="evidence" value="ECO:0007669"/>
    <property type="project" value="UniProtKB-KW"/>
</dbReference>
<dbReference type="InterPro" id="IPR011330">
    <property type="entry name" value="Glyco_hydro/deAcase_b/a-brl"/>
</dbReference>
<dbReference type="EMBL" id="FXAW01000001">
    <property type="protein sequence ID" value="SMG12310.1"/>
    <property type="molecule type" value="Genomic_DNA"/>
</dbReference>
<dbReference type="PANTHER" id="PTHR10587:SF133">
    <property type="entry name" value="CHITIN DEACETYLASE 1-RELATED"/>
    <property type="match status" value="1"/>
</dbReference>
<dbReference type="RefSeq" id="WP_085515495.1">
    <property type="nucleotide sequence ID" value="NZ_FXAW01000001.1"/>
</dbReference>
<reference evidence="5" key="1">
    <citation type="submission" date="2017-04" db="EMBL/GenBank/DDBJ databases">
        <authorList>
            <person name="Varghese N."/>
            <person name="Submissions S."/>
        </authorList>
    </citation>
    <scope>NUCLEOTIDE SEQUENCE [LARGE SCALE GENOMIC DNA]</scope>
    <source>
        <strain evidence="5">DSM 4125</strain>
    </source>
</reference>
<dbReference type="GO" id="GO:0005975">
    <property type="term" value="P:carbohydrate metabolic process"/>
    <property type="evidence" value="ECO:0007669"/>
    <property type="project" value="InterPro"/>
</dbReference>
<name>A0A1X7ICH0_9BACT</name>
<sequence length="212" mass="25102">MFDYAWYKTPQIIQRFFPSLLWKVDSEDKVIYLTFDDGPIPELTIQILEILKEFDAEATFFCVGDNIRKYPKIFQSILNSRHSVGNHTYHHMKAWKSSNQDYLANVDLCQQEIEKHISPDRKLFRFPYGQFNFQLIRTLKTMGFELVMWDVLSKDYNISISADTILEKSIQNSLNGSIIVFHDNVKAKDKILQFLPLYLKYFSDIGYKFKKL</sequence>
<protein>
    <submittedName>
        <fullName evidence="4">Peptidoglycan/xylan/chitin deacetylase, PgdA/CDA1 family</fullName>
    </submittedName>
</protein>
<dbReference type="SUPFAM" id="SSF88713">
    <property type="entry name" value="Glycoside hydrolase/deacetylase"/>
    <property type="match status" value="1"/>
</dbReference>
<feature type="domain" description="NodB homology" evidence="3">
    <location>
        <begin position="29"/>
        <end position="210"/>
    </location>
</feature>
<evidence type="ECO:0000313" key="4">
    <source>
        <dbReference type="EMBL" id="SMG12310.1"/>
    </source>
</evidence>
<dbReference type="OrthoDB" id="9812065at2"/>
<evidence type="ECO:0000256" key="1">
    <source>
        <dbReference type="ARBA" id="ARBA00022723"/>
    </source>
</evidence>
<dbReference type="GO" id="GO:0016810">
    <property type="term" value="F:hydrolase activity, acting on carbon-nitrogen (but not peptide) bonds"/>
    <property type="evidence" value="ECO:0007669"/>
    <property type="project" value="InterPro"/>
</dbReference>
<keyword evidence="1" id="KW-0479">Metal-binding</keyword>
<proteinExistence type="predicted"/>
<dbReference type="AlphaFoldDB" id="A0A1X7ICH0"/>
<keyword evidence="2" id="KW-0378">Hydrolase</keyword>
<organism evidence="4 5">
    <name type="scientific">Marivirga sericea</name>
    <dbReference type="NCBI Taxonomy" id="1028"/>
    <lineage>
        <taxon>Bacteria</taxon>
        <taxon>Pseudomonadati</taxon>
        <taxon>Bacteroidota</taxon>
        <taxon>Cytophagia</taxon>
        <taxon>Cytophagales</taxon>
        <taxon>Marivirgaceae</taxon>
        <taxon>Marivirga</taxon>
    </lineage>
</organism>
<evidence type="ECO:0000256" key="2">
    <source>
        <dbReference type="ARBA" id="ARBA00022801"/>
    </source>
</evidence>
<dbReference type="PANTHER" id="PTHR10587">
    <property type="entry name" value="GLYCOSYL TRANSFERASE-RELATED"/>
    <property type="match status" value="1"/>
</dbReference>
<dbReference type="InterPro" id="IPR050248">
    <property type="entry name" value="Polysacc_deacetylase_ArnD"/>
</dbReference>